<evidence type="ECO:0000259" key="1">
    <source>
        <dbReference type="Pfam" id="PF00080"/>
    </source>
</evidence>
<organism evidence="3">
    <name type="scientific">Micromonas pusilla (strain CCMP1545)</name>
    <name type="common">Picoplanktonic green alga</name>
    <dbReference type="NCBI Taxonomy" id="564608"/>
    <lineage>
        <taxon>Eukaryota</taxon>
        <taxon>Viridiplantae</taxon>
        <taxon>Chlorophyta</taxon>
        <taxon>Mamiellophyceae</taxon>
        <taxon>Mamiellales</taxon>
        <taxon>Mamiellaceae</taxon>
        <taxon>Micromonas</taxon>
    </lineage>
</organism>
<gene>
    <name evidence="2" type="ORF">MICPUCDRAFT_11686</name>
</gene>
<dbReference type="PANTHER" id="PTHR10003">
    <property type="entry name" value="SUPEROXIDE DISMUTASE CU-ZN -RELATED"/>
    <property type="match status" value="1"/>
</dbReference>
<dbReference type="InterPro" id="IPR024134">
    <property type="entry name" value="SOD_Cu/Zn_/chaperone"/>
</dbReference>
<feature type="domain" description="Superoxide dismutase copper/zinc binding" evidence="1">
    <location>
        <begin position="1"/>
        <end position="115"/>
    </location>
</feature>
<dbReference type="eggNOG" id="KOG0441">
    <property type="taxonomic scope" value="Eukaryota"/>
</dbReference>
<dbReference type="EMBL" id="GG663744">
    <property type="protein sequence ID" value="EEH54372.1"/>
    <property type="molecule type" value="Genomic_DNA"/>
</dbReference>
<keyword evidence="3" id="KW-1185">Reference proteome</keyword>
<dbReference type="KEGG" id="mpp:MICPUCDRAFT_11686"/>
<dbReference type="InterPro" id="IPR001424">
    <property type="entry name" value="SOD_Cu_Zn_dom"/>
</dbReference>
<sequence length="115" mass="11869">VTPAIAGLSPGPHGLNVHVNGDVSCDDGACTGESFNPQERPHGGPNSLKKFGASACHFVGEGCLLWRHIGDLGNVVADETGAVGGTFKDQYVSLRDGKENSIAGRSVVVRARADD</sequence>
<dbReference type="AlphaFoldDB" id="C1N139"/>
<evidence type="ECO:0000313" key="3">
    <source>
        <dbReference type="Proteomes" id="UP000001876"/>
    </source>
</evidence>
<dbReference type="GO" id="GO:0005507">
    <property type="term" value="F:copper ion binding"/>
    <property type="evidence" value="ECO:0007669"/>
    <property type="project" value="InterPro"/>
</dbReference>
<dbReference type="RefSeq" id="XP_003061742.1">
    <property type="nucleotide sequence ID" value="XM_003061696.1"/>
</dbReference>
<dbReference type="OrthoDB" id="2015551at2759"/>
<dbReference type="Gene3D" id="2.60.40.200">
    <property type="entry name" value="Superoxide dismutase, copper/zinc binding domain"/>
    <property type="match status" value="1"/>
</dbReference>
<evidence type="ECO:0000313" key="2">
    <source>
        <dbReference type="EMBL" id="EEH54372.1"/>
    </source>
</evidence>
<dbReference type="SUPFAM" id="SSF49329">
    <property type="entry name" value="Cu,Zn superoxide dismutase-like"/>
    <property type="match status" value="1"/>
</dbReference>
<feature type="non-terminal residue" evidence="2">
    <location>
        <position position="1"/>
    </location>
</feature>
<dbReference type="InterPro" id="IPR036423">
    <property type="entry name" value="SOD-like_Cu/Zn_dom_sf"/>
</dbReference>
<name>C1N139_MICPC</name>
<dbReference type="GeneID" id="9686944"/>
<protein>
    <submittedName>
        <fullName evidence="2">Predicted protein</fullName>
    </submittedName>
</protein>
<proteinExistence type="predicted"/>
<feature type="non-terminal residue" evidence="2">
    <location>
        <position position="115"/>
    </location>
</feature>
<dbReference type="Pfam" id="PF00080">
    <property type="entry name" value="Sod_Cu"/>
    <property type="match status" value="1"/>
</dbReference>
<dbReference type="Proteomes" id="UP000001876">
    <property type="component" value="Unassembled WGS sequence"/>
</dbReference>
<reference evidence="2 3" key="1">
    <citation type="journal article" date="2009" name="Science">
        <title>Green evolution and dynamic adaptations revealed by genomes of the marine picoeukaryotes Micromonas.</title>
        <authorList>
            <person name="Worden A.Z."/>
            <person name="Lee J.H."/>
            <person name="Mock T."/>
            <person name="Rouze P."/>
            <person name="Simmons M.P."/>
            <person name="Aerts A.L."/>
            <person name="Allen A.E."/>
            <person name="Cuvelier M.L."/>
            <person name="Derelle E."/>
            <person name="Everett M.V."/>
            <person name="Foulon E."/>
            <person name="Grimwood J."/>
            <person name="Gundlach H."/>
            <person name="Henrissat B."/>
            <person name="Napoli C."/>
            <person name="McDonald S.M."/>
            <person name="Parker M.S."/>
            <person name="Rombauts S."/>
            <person name="Salamov A."/>
            <person name="Von Dassow P."/>
            <person name="Badger J.H."/>
            <person name="Coutinho P.M."/>
            <person name="Demir E."/>
            <person name="Dubchak I."/>
            <person name="Gentemann C."/>
            <person name="Eikrem W."/>
            <person name="Gready J.E."/>
            <person name="John U."/>
            <person name="Lanier W."/>
            <person name="Lindquist E.A."/>
            <person name="Lucas S."/>
            <person name="Mayer K.F."/>
            <person name="Moreau H."/>
            <person name="Not F."/>
            <person name="Otillar R."/>
            <person name="Panaud O."/>
            <person name="Pangilinan J."/>
            <person name="Paulsen I."/>
            <person name="Piegu B."/>
            <person name="Poliakov A."/>
            <person name="Robbens S."/>
            <person name="Schmutz J."/>
            <person name="Toulza E."/>
            <person name="Wyss T."/>
            <person name="Zelensky A."/>
            <person name="Zhou K."/>
            <person name="Armbrust E.V."/>
            <person name="Bhattacharya D."/>
            <person name="Goodenough U.W."/>
            <person name="Van de Peer Y."/>
            <person name="Grigoriev I.V."/>
        </authorList>
    </citation>
    <scope>NUCLEOTIDE SEQUENCE [LARGE SCALE GENOMIC DNA]</scope>
    <source>
        <strain evidence="2 3">CCMP1545</strain>
    </source>
</reference>
<dbReference type="STRING" id="564608.C1N139"/>
<dbReference type="GO" id="GO:0006801">
    <property type="term" value="P:superoxide metabolic process"/>
    <property type="evidence" value="ECO:0007669"/>
    <property type="project" value="InterPro"/>
</dbReference>
<accession>C1N139</accession>